<evidence type="ECO:0000313" key="2">
    <source>
        <dbReference type="EMBL" id="ROU10655.1"/>
    </source>
</evidence>
<sequence length="76" mass="8682">MEDARIHDGDVLVFDECAPRPDSEALMNAVDRINRAGKGRMFFAGQGIDVCFAMRREMLSPEYTTNWNALPRAFMR</sequence>
<dbReference type="EMBL" id="RHFN01000029">
    <property type="protein sequence ID" value="ROU10655.1"/>
    <property type="molecule type" value="Genomic_DNA"/>
</dbReference>
<dbReference type="RefSeq" id="WP_101883343.1">
    <property type="nucleotide sequence ID" value="NZ_RHFN01000029.1"/>
</dbReference>
<dbReference type="Proteomes" id="UP000268051">
    <property type="component" value="Unassembled WGS sequence"/>
</dbReference>
<comment type="caution">
    <text evidence="2">The sequence shown here is derived from an EMBL/GenBank/DDBJ whole genome shotgun (WGS) entry which is preliminary data.</text>
</comment>
<accession>A0A3N2RTH1</accession>
<dbReference type="OrthoDB" id="6626438at2"/>
<evidence type="ECO:0000259" key="1">
    <source>
        <dbReference type="Pfam" id="PF13438"/>
    </source>
</evidence>
<proteinExistence type="predicted"/>
<name>A0A3N2RTH1_9ENTR</name>
<reference evidence="2 3" key="1">
    <citation type="submission" date="2018-10" db="EMBL/GenBank/DDBJ databases">
        <title>Horizontal transference of carbapenem resistance between Klebsiella pneumoniae and Kluyvera ascorbata during abdominal infection: a case report.</title>
        <authorList>
            <person name="Raro O.H.F."/>
            <person name="Lima-Morales D."/>
            <person name="Barth A.L."/>
            <person name="Paim T.G.S."/>
            <person name="Mott M.P."/>
            <person name="Riche C.V.W."/>
            <person name="Teixeira U.F."/>
            <person name="Waechter F."/>
            <person name="Dias C.A.G."/>
        </authorList>
    </citation>
    <scope>NUCLEOTIDE SEQUENCE [LARGE SCALE GENOMIC DNA]</scope>
    <source>
        <strain evidence="2 3">OT2</strain>
    </source>
</reference>
<dbReference type="AlphaFoldDB" id="A0A3N2RTH1"/>
<gene>
    <name evidence="2" type="ORF">EB837_21130</name>
</gene>
<dbReference type="Pfam" id="PF13438">
    <property type="entry name" value="DUF4113"/>
    <property type="match status" value="1"/>
</dbReference>
<organism evidence="2 3">
    <name type="scientific">Kluyvera ascorbata</name>
    <dbReference type="NCBI Taxonomy" id="51288"/>
    <lineage>
        <taxon>Bacteria</taxon>
        <taxon>Pseudomonadati</taxon>
        <taxon>Pseudomonadota</taxon>
        <taxon>Gammaproteobacteria</taxon>
        <taxon>Enterobacterales</taxon>
        <taxon>Enterobacteriaceae</taxon>
        <taxon>Kluyvera</taxon>
    </lineage>
</organism>
<dbReference type="InterPro" id="IPR025188">
    <property type="entry name" value="DUF4113"/>
</dbReference>
<evidence type="ECO:0000313" key="3">
    <source>
        <dbReference type="Proteomes" id="UP000268051"/>
    </source>
</evidence>
<feature type="domain" description="DUF4113" evidence="1">
    <location>
        <begin position="24"/>
        <end position="73"/>
    </location>
</feature>
<protein>
    <submittedName>
        <fullName evidence="2">DUF4113 domain-containing protein</fullName>
    </submittedName>
</protein>